<gene>
    <name evidence="3" type="ORF">Gferi_03265</name>
</gene>
<dbReference type="KEGG" id="gfe:Gferi_03265"/>
<dbReference type="Proteomes" id="UP000095743">
    <property type="component" value="Chromosome"/>
</dbReference>
<protein>
    <recommendedName>
        <fullName evidence="5">DUF3298 domain-containing protein</fullName>
    </recommendedName>
</protein>
<dbReference type="InterPro" id="IPR025303">
    <property type="entry name" value="PdaC"/>
</dbReference>
<dbReference type="AlphaFoldDB" id="A0A1D8GPV1"/>
<feature type="domain" description="Deacetylase PdaC" evidence="2">
    <location>
        <begin position="20"/>
        <end position="110"/>
    </location>
</feature>
<organism evidence="3 4">
    <name type="scientific">Geosporobacter ferrireducens</name>
    <dbReference type="NCBI Taxonomy" id="1424294"/>
    <lineage>
        <taxon>Bacteria</taxon>
        <taxon>Bacillati</taxon>
        <taxon>Bacillota</taxon>
        <taxon>Clostridia</taxon>
        <taxon>Peptostreptococcales</taxon>
        <taxon>Thermotaleaceae</taxon>
        <taxon>Geosporobacter</taxon>
    </lineage>
</organism>
<dbReference type="EMBL" id="CP017269">
    <property type="protein sequence ID" value="AOT72970.1"/>
    <property type="molecule type" value="Genomic_DNA"/>
</dbReference>
<reference evidence="3 4" key="1">
    <citation type="submission" date="2016-09" db="EMBL/GenBank/DDBJ databases">
        <title>Genomic analysis reveals versatility of anaerobic energy metabolism of Geosporobacter ferrireducens IRF9 of phylum Firmicutes.</title>
        <authorList>
            <person name="Kim S.-J."/>
        </authorList>
    </citation>
    <scope>NUCLEOTIDE SEQUENCE [LARGE SCALE GENOMIC DNA]</scope>
    <source>
        <strain evidence="3 4">IRF9</strain>
    </source>
</reference>
<proteinExistence type="predicted"/>
<evidence type="ECO:0000259" key="2">
    <source>
        <dbReference type="Pfam" id="PF13739"/>
    </source>
</evidence>
<dbReference type="InterPro" id="IPR037126">
    <property type="entry name" value="PdaC/RsiV-like_sf"/>
</dbReference>
<dbReference type="Gene3D" id="3.90.640.20">
    <property type="entry name" value="Heat-shock cognate protein, ATPase"/>
    <property type="match status" value="1"/>
</dbReference>
<dbReference type="InterPro" id="IPR021729">
    <property type="entry name" value="DUF3298"/>
</dbReference>
<evidence type="ECO:0000259" key="1">
    <source>
        <dbReference type="Pfam" id="PF11738"/>
    </source>
</evidence>
<evidence type="ECO:0000313" key="4">
    <source>
        <dbReference type="Proteomes" id="UP000095743"/>
    </source>
</evidence>
<sequence length="221" mass="25826">MEYGGLNINPVTVYTKELRYKKDYIEVDLRIPVFQGPMFQTAVNRMNTAIESDIREFNRQMEEAAKEYVEGPMLEGRDVIPYRISNVYRVTYNRNNIISIVLTYYEFVGGRDYYIKVSYNYNLLTGRPLSLSDLFRENIDYKKLIDEAIRSEVRRNPEAYFPGTIERFQGITVGQPFYIENERIVIFFGFHQIAPTEAGIPVIALPFTLFGNALRPELLVR</sequence>
<dbReference type="Pfam" id="PF11738">
    <property type="entry name" value="DUF3298"/>
    <property type="match status" value="1"/>
</dbReference>
<accession>A0A1D8GPV1</accession>
<keyword evidence="4" id="KW-1185">Reference proteome</keyword>
<name>A0A1D8GPV1_9FIRM</name>
<evidence type="ECO:0000313" key="3">
    <source>
        <dbReference type="EMBL" id="AOT72970.1"/>
    </source>
</evidence>
<dbReference type="STRING" id="1424294.Gferi_03265"/>
<evidence type="ECO:0008006" key="5">
    <source>
        <dbReference type="Google" id="ProtNLM"/>
    </source>
</evidence>
<feature type="domain" description="DUF3298" evidence="1">
    <location>
        <begin position="132"/>
        <end position="207"/>
    </location>
</feature>
<dbReference type="Gene3D" id="3.30.565.40">
    <property type="entry name" value="Fervidobacterium nodosum Rt17-B1 like"/>
    <property type="match status" value="1"/>
</dbReference>
<dbReference type="Pfam" id="PF13739">
    <property type="entry name" value="PdaC"/>
    <property type="match status" value="1"/>
</dbReference>